<evidence type="ECO:0000256" key="4">
    <source>
        <dbReference type="SAM" id="SignalP"/>
    </source>
</evidence>
<name>A0ABY0IN86_9RHOO</name>
<dbReference type="EMBL" id="SHKM01000002">
    <property type="protein sequence ID" value="RZT76688.1"/>
    <property type="molecule type" value="Genomic_DNA"/>
</dbReference>
<evidence type="ECO:0000256" key="1">
    <source>
        <dbReference type="ARBA" id="ARBA00009175"/>
    </source>
</evidence>
<dbReference type="Pfam" id="PF13531">
    <property type="entry name" value="SBP_bac_11"/>
    <property type="match status" value="1"/>
</dbReference>
<organism evidence="5 6">
    <name type="scientific">Azospira oryzae</name>
    <dbReference type="NCBI Taxonomy" id="146939"/>
    <lineage>
        <taxon>Bacteria</taxon>
        <taxon>Pseudomonadati</taxon>
        <taxon>Pseudomonadota</taxon>
        <taxon>Betaproteobacteria</taxon>
        <taxon>Rhodocyclales</taxon>
        <taxon>Rhodocyclaceae</taxon>
        <taxon>Azospira</taxon>
    </lineage>
</organism>
<feature type="chain" id="PRO_5046092195" evidence="4">
    <location>
        <begin position="27"/>
        <end position="259"/>
    </location>
</feature>
<protein>
    <submittedName>
        <fullName evidence="5">Molybdate transport system substrate-binding protein</fullName>
    </submittedName>
</protein>
<evidence type="ECO:0000256" key="2">
    <source>
        <dbReference type="ARBA" id="ARBA00022723"/>
    </source>
</evidence>
<dbReference type="CDD" id="cd13539">
    <property type="entry name" value="PBP2_AvModA"/>
    <property type="match status" value="1"/>
</dbReference>
<evidence type="ECO:0000256" key="3">
    <source>
        <dbReference type="ARBA" id="ARBA00022729"/>
    </source>
</evidence>
<comment type="similarity">
    <text evidence="1">Belongs to the bacterial solute-binding protein ModA family.</text>
</comment>
<dbReference type="Proteomes" id="UP000292136">
    <property type="component" value="Unassembled WGS sequence"/>
</dbReference>
<evidence type="ECO:0000313" key="5">
    <source>
        <dbReference type="EMBL" id="RZT76688.1"/>
    </source>
</evidence>
<dbReference type="PANTHER" id="PTHR30632">
    <property type="entry name" value="MOLYBDATE-BINDING PERIPLASMIC PROTEIN"/>
    <property type="match status" value="1"/>
</dbReference>
<dbReference type="Gene3D" id="3.40.190.10">
    <property type="entry name" value="Periplasmic binding protein-like II"/>
    <property type="match status" value="2"/>
</dbReference>
<proteinExistence type="inferred from homology"/>
<dbReference type="SUPFAM" id="SSF53850">
    <property type="entry name" value="Periplasmic binding protein-like II"/>
    <property type="match status" value="1"/>
</dbReference>
<gene>
    <name evidence="5" type="ORF">EV678_2567</name>
</gene>
<dbReference type="PANTHER" id="PTHR30632:SF14">
    <property type="entry name" value="TUNGSTATE_MOLYBDATE_CHROMATE-BINDING PROTEIN MODA"/>
    <property type="match status" value="1"/>
</dbReference>
<reference evidence="5 6" key="1">
    <citation type="submission" date="2019-02" db="EMBL/GenBank/DDBJ databases">
        <title>Genomic Encyclopedia of Type Strains, Phase IV (KMG-IV): sequencing the most valuable type-strain genomes for metagenomic binning, comparative biology and taxonomic classification.</title>
        <authorList>
            <person name="Goeker M."/>
        </authorList>
    </citation>
    <scope>NUCLEOTIDE SEQUENCE [LARGE SCALE GENOMIC DNA]</scope>
    <source>
        <strain evidence="5 6">DSM 21223</strain>
    </source>
</reference>
<dbReference type="NCBIfam" id="TIGR01256">
    <property type="entry name" value="modA"/>
    <property type="match status" value="1"/>
</dbReference>
<comment type="caution">
    <text evidence="5">The sequence shown here is derived from an EMBL/GenBank/DDBJ whole genome shotgun (WGS) entry which is preliminary data.</text>
</comment>
<keyword evidence="3 4" id="KW-0732">Signal</keyword>
<dbReference type="RefSeq" id="WP_130459790.1">
    <property type="nucleotide sequence ID" value="NZ_SHKM01000002.1"/>
</dbReference>
<dbReference type="InterPro" id="IPR005950">
    <property type="entry name" value="ModA"/>
</dbReference>
<accession>A0ABY0IN86</accession>
<feature type="signal peptide" evidence="4">
    <location>
        <begin position="1"/>
        <end position="26"/>
    </location>
</feature>
<keyword evidence="2" id="KW-0479">Metal-binding</keyword>
<evidence type="ECO:0000313" key="6">
    <source>
        <dbReference type="Proteomes" id="UP000292136"/>
    </source>
</evidence>
<keyword evidence="6" id="KW-1185">Reference proteome</keyword>
<dbReference type="InterPro" id="IPR044084">
    <property type="entry name" value="AvModA-like_subst-bd"/>
</dbReference>
<dbReference type="InterPro" id="IPR050682">
    <property type="entry name" value="ModA/WtpA"/>
</dbReference>
<sequence length="259" mass="27431">MTLPRRSAAILATALLGAFAATAARADEVQVAVAANFTAPMQKIAAQFEKDTGHKAVLSFGATGKFYSQIRNGAPFEVFLAADDETPARLEKENGILPGSRFTYAIGKLVLWSAKPAIVDNQGEVLKKGGFDHLSLANPKLAPYGAAAVETMKALGAYDTLAPKFVQAENIAQAYNFVATGNALLGFVAYAQVLDEHGQLKGGSVWLVPGKLYSPIRQDAAILEKGTINGKAKPAAEALVKYLKGDKARAVIKTYGYDL</sequence>
<dbReference type="PIRSF" id="PIRSF004846">
    <property type="entry name" value="ModA"/>
    <property type="match status" value="1"/>
</dbReference>